<evidence type="ECO:0000313" key="5">
    <source>
        <dbReference type="Proteomes" id="UP000015101"/>
    </source>
</evidence>
<evidence type="ECO:0000313" key="4">
    <source>
        <dbReference type="EnsemblMetazoa" id="HelroP159605"/>
    </source>
</evidence>
<dbReference type="AlphaFoldDB" id="T1EP84"/>
<feature type="compositionally biased region" description="Basic residues" evidence="1">
    <location>
        <begin position="466"/>
        <end position="479"/>
    </location>
</feature>
<reference evidence="3 5" key="2">
    <citation type="journal article" date="2013" name="Nature">
        <title>Insights into bilaterian evolution from three spiralian genomes.</title>
        <authorList>
            <person name="Simakov O."/>
            <person name="Marletaz F."/>
            <person name="Cho S.J."/>
            <person name="Edsinger-Gonzales E."/>
            <person name="Havlak P."/>
            <person name="Hellsten U."/>
            <person name="Kuo D.H."/>
            <person name="Larsson T."/>
            <person name="Lv J."/>
            <person name="Arendt D."/>
            <person name="Savage R."/>
            <person name="Osoegawa K."/>
            <person name="de Jong P."/>
            <person name="Grimwood J."/>
            <person name="Chapman J.A."/>
            <person name="Shapiro H."/>
            <person name="Aerts A."/>
            <person name="Otillar R.P."/>
            <person name="Terry A.Y."/>
            <person name="Boore J.L."/>
            <person name="Grigoriev I.V."/>
            <person name="Lindberg D.R."/>
            <person name="Seaver E.C."/>
            <person name="Weisblat D.A."/>
            <person name="Putnam N.H."/>
            <person name="Rokhsar D.S."/>
        </authorList>
    </citation>
    <scope>NUCLEOTIDE SEQUENCE</scope>
</reference>
<feature type="transmembrane region" description="Helical" evidence="2">
    <location>
        <begin position="219"/>
        <end position="236"/>
    </location>
</feature>
<feature type="compositionally biased region" description="Polar residues" evidence="1">
    <location>
        <begin position="495"/>
        <end position="507"/>
    </location>
</feature>
<dbReference type="EnsemblMetazoa" id="HelroT159605">
    <property type="protein sequence ID" value="HelroP159605"/>
    <property type="gene ID" value="HelroG159605"/>
</dbReference>
<dbReference type="HOGENOM" id="CLU_458762_0_0_1"/>
<evidence type="ECO:0000256" key="1">
    <source>
        <dbReference type="SAM" id="MobiDB-lite"/>
    </source>
</evidence>
<name>T1EP84_HELRO</name>
<gene>
    <name evidence="4" type="primary">20198384</name>
    <name evidence="3" type="ORF">HELRODRAFT_159605</name>
</gene>
<dbReference type="GeneID" id="20198384"/>
<organism evidence="4 5">
    <name type="scientific">Helobdella robusta</name>
    <name type="common">Californian leech</name>
    <dbReference type="NCBI Taxonomy" id="6412"/>
    <lineage>
        <taxon>Eukaryota</taxon>
        <taxon>Metazoa</taxon>
        <taxon>Spiralia</taxon>
        <taxon>Lophotrochozoa</taxon>
        <taxon>Annelida</taxon>
        <taxon>Clitellata</taxon>
        <taxon>Hirudinea</taxon>
        <taxon>Rhynchobdellida</taxon>
        <taxon>Glossiphoniidae</taxon>
        <taxon>Helobdella</taxon>
    </lineage>
</organism>
<evidence type="ECO:0000256" key="2">
    <source>
        <dbReference type="SAM" id="Phobius"/>
    </source>
</evidence>
<keyword evidence="2" id="KW-0472">Membrane</keyword>
<accession>T1EP84</accession>
<dbReference type="KEGG" id="hro:HELRODRAFT_159605"/>
<dbReference type="InParanoid" id="T1EP84"/>
<reference evidence="4" key="3">
    <citation type="submission" date="2015-06" db="UniProtKB">
        <authorList>
            <consortium name="EnsemblMetazoa"/>
        </authorList>
    </citation>
    <scope>IDENTIFICATION</scope>
</reference>
<protein>
    <submittedName>
        <fullName evidence="3 4">Uncharacterized protein</fullName>
    </submittedName>
</protein>
<keyword evidence="2" id="KW-1133">Transmembrane helix</keyword>
<feature type="region of interest" description="Disordered" evidence="1">
    <location>
        <begin position="374"/>
        <end position="395"/>
    </location>
</feature>
<dbReference type="EMBL" id="AMQM01000283">
    <property type="status" value="NOT_ANNOTATED_CDS"/>
    <property type="molecule type" value="Genomic_DNA"/>
</dbReference>
<keyword evidence="2" id="KW-0812">Transmembrane</keyword>
<feature type="region of interest" description="Disordered" evidence="1">
    <location>
        <begin position="439"/>
        <end position="507"/>
    </location>
</feature>
<feature type="compositionally biased region" description="Basic residues" evidence="1">
    <location>
        <begin position="442"/>
        <end position="454"/>
    </location>
</feature>
<feature type="compositionally biased region" description="Basic and acidic residues" evidence="1">
    <location>
        <begin position="455"/>
        <end position="465"/>
    </location>
</feature>
<feature type="transmembrane region" description="Helical" evidence="2">
    <location>
        <begin position="14"/>
        <end position="38"/>
    </location>
</feature>
<dbReference type="CTD" id="20198384"/>
<dbReference type="Proteomes" id="UP000015101">
    <property type="component" value="Unassembled WGS sequence"/>
</dbReference>
<feature type="transmembrane region" description="Helical" evidence="2">
    <location>
        <begin position="242"/>
        <end position="259"/>
    </location>
</feature>
<feature type="transmembrane region" description="Helical" evidence="2">
    <location>
        <begin position="266"/>
        <end position="286"/>
    </location>
</feature>
<dbReference type="EMBL" id="KB095811">
    <property type="protein sequence ID" value="ESO13008.1"/>
    <property type="molecule type" value="Genomic_DNA"/>
</dbReference>
<feature type="transmembrane region" description="Helical" evidence="2">
    <location>
        <begin position="142"/>
        <end position="159"/>
    </location>
</feature>
<feature type="transmembrane region" description="Helical" evidence="2">
    <location>
        <begin position="193"/>
        <end position="212"/>
    </location>
</feature>
<proteinExistence type="predicted"/>
<evidence type="ECO:0000313" key="3">
    <source>
        <dbReference type="EMBL" id="ESO13008.1"/>
    </source>
</evidence>
<keyword evidence="5" id="KW-1185">Reference proteome</keyword>
<reference evidence="5" key="1">
    <citation type="submission" date="2012-12" db="EMBL/GenBank/DDBJ databases">
        <authorList>
            <person name="Hellsten U."/>
            <person name="Grimwood J."/>
            <person name="Chapman J.A."/>
            <person name="Shapiro H."/>
            <person name="Aerts A."/>
            <person name="Otillar R.P."/>
            <person name="Terry A.Y."/>
            <person name="Boore J.L."/>
            <person name="Simakov O."/>
            <person name="Marletaz F."/>
            <person name="Cho S.-J."/>
            <person name="Edsinger-Gonzales E."/>
            <person name="Havlak P."/>
            <person name="Kuo D.-H."/>
            <person name="Larsson T."/>
            <person name="Lv J."/>
            <person name="Arendt D."/>
            <person name="Savage R."/>
            <person name="Osoegawa K."/>
            <person name="de Jong P."/>
            <person name="Lindberg D.R."/>
            <person name="Seaver E.C."/>
            <person name="Weisblat D.A."/>
            <person name="Putnam N.H."/>
            <person name="Grigoriev I.V."/>
            <person name="Rokhsar D.S."/>
        </authorList>
    </citation>
    <scope>NUCLEOTIDE SEQUENCE</scope>
</reference>
<sequence>MAISENIIVYMLRYFSISLASSIFIIHVLSIIACRLIIDLVFLTRNSMHKYLKSSTDNVVSVFVDSIQILDLTMLCTCTLFYFHACQLQISTTISIVLSLFYFLSFNRSVCSHQSIIYLIFSPFQTISLSKFKKDARYRNKVQYLLFLPVQIILVTFLYKPLFKFILKEIVFTACECDDFNTLLCQVPTENGHAAMLLEFFGTFLVGLLIYLLGDEVSLVPLVLIARSLIFSVLRVMGTQEIPFIHIFPLSSYINYLVCPHHFHTNLLFIHSLTPMLTSFLFWWIFHEDPELDGNDVIGESVEPVDNGVYNLTSQPFERLLDENLQKSTSAKDGENDVQSSLASCRLDSRIMNGHFSCGRNYLSEMSDLDDDDSIKSCDNVSDGESSNHGDVDGNIYSKRIDIDIVSVSDDSVVGKNTFLSKMNMSHGEADMFQKYGETSKTHPKKQRHSKHDRRHEQHQPDQHQKQQRQPRNRQKQSRHQPPGYCDAATKQSRHSGTTTNHSNHIQTPINNFGLRMNANEYDSVDDILGCNNKTALNIQNNNTRYKYRCNLKCNERNDHSNEPKEWNKHFKRKTKNLWQWFKNSVNDTFNSFSP</sequence>
<dbReference type="RefSeq" id="XP_009009728.1">
    <property type="nucleotide sequence ID" value="XM_009011480.1"/>
</dbReference>